<proteinExistence type="predicted"/>
<dbReference type="AlphaFoldDB" id="A0A5C6GQB4"/>
<protein>
    <submittedName>
        <fullName evidence="2">Uncharacterized protein</fullName>
    </submittedName>
</protein>
<dbReference type="Proteomes" id="UP000317257">
    <property type="component" value="Unassembled WGS sequence"/>
</dbReference>
<feature type="signal peptide" evidence="1">
    <location>
        <begin position="1"/>
        <end position="27"/>
    </location>
</feature>
<dbReference type="EMBL" id="SBHS01000001">
    <property type="protein sequence ID" value="TWU79226.1"/>
    <property type="molecule type" value="Genomic_DNA"/>
</dbReference>
<evidence type="ECO:0000256" key="1">
    <source>
        <dbReference type="SAM" id="SignalP"/>
    </source>
</evidence>
<feature type="chain" id="PRO_5023085358" evidence="1">
    <location>
        <begin position="28"/>
        <end position="379"/>
    </location>
</feature>
<name>A0A5C6GQB4_METRR</name>
<organism evidence="2 3">
    <name type="scientific">Metarhizium rileyi (strain RCEF 4871)</name>
    <name type="common">Nomuraea rileyi</name>
    <dbReference type="NCBI Taxonomy" id="1649241"/>
    <lineage>
        <taxon>Eukaryota</taxon>
        <taxon>Fungi</taxon>
        <taxon>Dikarya</taxon>
        <taxon>Ascomycota</taxon>
        <taxon>Pezizomycotina</taxon>
        <taxon>Sordariomycetes</taxon>
        <taxon>Hypocreomycetidae</taxon>
        <taxon>Hypocreales</taxon>
        <taxon>Clavicipitaceae</taxon>
        <taxon>Metarhizium</taxon>
    </lineage>
</organism>
<evidence type="ECO:0000313" key="2">
    <source>
        <dbReference type="EMBL" id="TWU79226.1"/>
    </source>
</evidence>
<keyword evidence="1" id="KW-0732">Signal</keyword>
<accession>A0A5C6GQB4</accession>
<comment type="caution">
    <text evidence="2">The sequence shown here is derived from an EMBL/GenBank/DDBJ whole genome shotgun (WGS) entry which is preliminary data.</text>
</comment>
<sequence length="379" mass="41464">MPSAEQGRKSVKSMLLAAICLTAGATAQETSTVSAETIAGTKRHVLAKRPDQVKAVTEAIRYHVLPYSWALYKKPMTGVDTLNLCGWCDSKDMSLAYLFNGTLESQATVDFVPIEISELTTGEVTQTKTVTNLNTFTWKWETAVEVGAEFSYSPSSAVGGFGVKASVKTTAKGGEDRAKTSSVASALQTKYPCPENSLCQLQSWTFTSNYNGNYYEMPVFDFGCLEKPFHLRTSNSEWRVLEPKSHVSIASLVGVSTRWDAIAREYFTLRDRATQKEVLEAPVGGSEFLGIKFPPESVEILPKHISTRETATFPVLKDDGSPYTATVMVTYKLSSVALKKRGPEAPLTQEELGSEDVKVDILILESDIPGLQSNITLLV</sequence>
<reference evidence="3" key="1">
    <citation type="submission" date="2018-12" db="EMBL/GenBank/DDBJ databases">
        <title>The complete genome of Metarhizium rileyi, a key fungal pathogen of Lepidoptera.</title>
        <authorList>
            <person name="Binneck E."/>
            <person name="Lastra C.C.L."/>
            <person name="Sosa-Gomez D.R."/>
        </authorList>
    </citation>
    <scope>NUCLEOTIDE SEQUENCE [LARGE SCALE GENOMIC DNA]</scope>
    <source>
        <strain evidence="3">Cep018-CH2</strain>
    </source>
</reference>
<gene>
    <name evidence="2" type="ORF">ED733_008997</name>
</gene>
<evidence type="ECO:0000313" key="3">
    <source>
        <dbReference type="Proteomes" id="UP000317257"/>
    </source>
</evidence>